<feature type="active site" evidence="15">
    <location>
        <position position="273"/>
    </location>
</feature>
<keyword evidence="20" id="KW-1185">Reference proteome</keyword>
<dbReference type="SUPFAM" id="SSF52440">
    <property type="entry name" value="PreATP-grasp domain"/>
    <property type="match status" value="1"/>
</dbReference>
<dbReference type="GO" id="GO:0008716">
    <property type="term" value="F:D-alanine-D-alanine ligase activity"/>
    <property type="evidence" value="ECO:0007669"/>
    <property type="project" value="UniProtKB-UniRule"/>
</dbReference>
<evidence type="ECO:0000256" key="1">
    <source>
        <dbReference type="ARBA" id="ARBA00001936"/>
    </source>
</evidence>
<evidence type="ECO:0000256" key="4">
    <source>
        <dbReference type="ARBA" id="ARBA00022490"/>
    </source>
</evidence>
<dbReference type="InterPro" id="IPR013815">
    <property type="entry name" value="ATP_grasp_subdomain_1"/>
</dbReference>
<comment type="subcellular location">
    <subcellularLocation>
        <location evidence="2 14">Cytoplasm</location>
    </subcellularLocation>
</comment>
<accession>A0A7Y0EJH3</accession>
<evidence type="ECO:0000256" key="10">
    <source>
        <dbReference type="ARBA" id="ARBA00022960"/>
    </source>
</evidence>
<protein>
    <recommendedName>
        <fullName evidence="14">D-alanine--D-alanine ligase</fullName>
        <ecNumber evidence="14">6.3.2.4</ecNumber>
    </recommendedName>
    <alternativeName>
        <fullName evidence="14">D-Ala-D-Ala ligase</fullName>
    </alternativeName>
    <alternativeName>
        <fullName evidence="14">D-alanylalanine synthetase</fullName>
    </alternativeName>
</protein>
<evidence type="ECO:0000313" key="19">
    <source>
        <dbReference type="EMBL" id="NMM64595.1"/>
    </source>
</evidence>
<evidence type="ECO:0000256" key="8">
    <source>
        <dbReference type="ARBA" id="ARBA00022840"/>
    </source>
</evidence>
<dbReference type="GO" id="GO:0005524">
    <property type="term" value="F:ATP binding"/>
    <property type="evidence" value="ECO:0007669"/>
    <property type="project" value="UniProtKB-UniRule"/>
</dbReference>
<dbReference type="InterPro" id="IPR011095">
    <property type="entry name" value="Dala_Dala_lig_C"/>
</dbReference>
<comment type="cofactor">
    <cofactor evidence="1">
        <name>Mn(2+)</name>
        <dbReference type="ChEBI" id="CHEBI:29035"/>
    </cofactor>
</comment>
<keyword evidence="9 16" id="KW-0460">Magnesium</keyword>
<evidence type="ECO:0000313" key="20">
    <source>
        <dbReference type="Proteomes" id="UP000537131"/>
    </source>
</evidence>
<dbReference type="GO" id="GO:0009252">
    <property type="term" value="P:peptidoglycan biosynthetic process"/>
    <property type="evidence" value="ECO:0007669"/>
    <property type="project" value="UniProtKB-UniRule"/>
</dbReference>
<feature type="active site" evidence="15">
    <location>
        <position position="13"/>
    </location>
</feature>
<dbReference type="Pfam" id="PF07478">
    <property type="entry name" value="Dala_Dala_lig_C"/>
    <property type="match status" value="1"/>
</dbReference>
<dbReference type="Gene3D" id="3.30.1490.20">
    <property type="entry name" value="ATP-grasp fold, A domain"/>
    <property type="match status" value="1"/>
</dbReference>
<gene>
    <name evidence="14" type="primary">ddl</name>
    <name evidence="19" type="ORF">HBE96_18475</name>
</gene>
<evidence type="ECO:0000256" key="5">
    <source>
        <dbReference type="ARBA" id="ARBA00022598"/>
    </source>
</evidence>
<keyword evidence="10 14" id="KW-0133">Cell shape</keyword>
<dbReference type="HAMAP" id="MF_00047">
    <property type="entry name" value="Dala_Dala_lig"/>
    <property type="match status" value="1"/>
</dbReference>
<evidence type="ECO:0000256" key="7">
    <source>
        <dbReference type="ARBA" id="ARBA00022741"/>
    </source>
</evidence>
<evidence type="ECO:0000256" key="13">
    <source>
        <dbReference type="ARBA" id="ARBA00023316"/>
    </source>
</evidence>
<dbReference type="InterPro" id="IPR011127">
    <property type="entry name" value="Dala_Dala_lig_N"/>
</dbReference>
<sequence>MRVGVIMGGISSEREVSLNSGKEIVKYFNKEKYEVVPIVIDKKDDVIEKAKDIDFAFIALHGKFGEDGTIQAVFETMDIPYSGCGPLASGMCMDKDITKKILRSAGINTADWLSVKSVEDIDYDYIEKMGYPVVVKPNCGGSSVATNIIKKKEDIESAVTLALDYDTEVMIEEYVKGDEITCCMLNGKVLPTIAIKPKEGFEFFDYTAKYADGGSDEIIVKFEEGLQNKIEEMALNCWKVLKCSVYVRVDMIIKDGVPYVLELNTLPGMTKNSLFPKSAKAVDMSYTELLEAVTNYSLLEVR</sequence>
<keyword evidence="11 14" id="KW-0573">Peptidoglycan synthesis</keyword>
<dbReference type="GO" id="GO:0071555">
    <property type="term" value="P:cell wall organization"/>
    <property type="evidence" value="ECO:0007669"/>
    <property type="project" value="UniProtKB-KW"/>
</dbReference>
<dbReference type="EC" id="6.3.2.4" evidence="14"/>
<feature type="active site" evidence="15">
    <location>
        <position position="142"/>
    </location>
</feature>
<evidence type="ECO:0000256" key="15">
    <source>
        <dbReference type="PIRSR" id="PIRSR039102-1"/>
    </source>
</evidence>
<dbReference type="GO" id="GO:0005737">
    <property type="term" value="C:cytoplasm"/>
    <property type="evidence" value="ECO:0007669"/>
    <property type="project" value="UniProtKB-SubCell"/>
</dbReference>
<keyword evidence="8 17" id="KW-0067">ATP-binding</keyword>
<dbReference type="Gene3D" id="3.30.470.20">
    <property type="entry name" value="ATP-grasp fold, B domain"/>
    <property type="match status" value="1"/>
</dbReference>
<evidence type="ECO:0000256" key="11">
    <source>
        <dbReference type="ARBA" id="ARBA00022984"/>
    </source>
</evidence>
<feature type="binding site" evidence="16">
    <location>
        <position position="250"/>
    </location>
    <ligand>
        <name>Mg(2+)</name>
        <dbReference type="ChEBI" id="CHEBI:18420"/>
        <label>1</label>
    </ligand>
</feature>
<dbReference type="PANTHER" id="PTHR23132">
    <property type="entry name" value="D-ALANINE--D-ALANINE LIGASE"/>
    <property type="match status" value="1"/>
</dbReference>
<dbReference type="GO" id="GO:0046872">
    <property type="term" value="F:metal ion binding"/>
    <property type="evidence" value="ECO:0007669"/>
    <property type="project" value="UniProtKB-KW"/>
</dbReference>
<dbReference type="InterPro" id="IPR011761">
    <property type="entry name" value="ATP-grasp"/>
</dbReference>
<keyword evidence="12 16" id="KW-0464">Manganese</keyword>
<dbReference type="PROSITE" id="PS00844">
    <property type="entry name" value="DALA_DALA_LIGASE_2"/>
    <property type="match status" value="1"/>
</dbReference>
<comment type="pathway">
    <text evidence="14">Cell wall biogenesis; peptidoglycan biosynthesis.</text>
</comment>
<dbReference type="NCBIfam" id="TIGR01205">
    <property type="entry name" value="D_ala_D_alaTIGR"/>
    <property type="match status" value="1"/>
</dbReference>
<dbReference type="FunFam" id="3.30.470.20:FF:000074">
    <property type="entry name" value="D-alanine--D-alanine ligase"/>
    <property type="match status" value="1"/>
</dbReference>
<dbReference type="SUPFAM" id="SSF56059">
    <property type="entry name" value="Glutathione synthetase ATP-binding domain-like"/>
    <property type="match status" value="1"/>
</dbReference>
<comment type="cofactor">
    <cofactor evidence="16">
        <name>Mg(2+)</name>
        <dbReference type="ChEBI" id="CHEBI:18420"/>
    </cofactor>
    <cofactor evidence="16">
        <name>Mn(2+)</name>
        <dbReference type="ChEBI" id="CHEBI:29035"/>
    </cofactor>
    <text evidence="16">Binds 2 magnesium or manganese ions per subunit.</text>
</comment>
<evidence type="ECO:0000256" key="9">
    <source>
        <dbReference type="ARBA" id="ARBA00022842"/>
    </source>
</evidence>
<dbReference type="PANTHER" id="PTHR23132:SF23">
    <property type="entry name" value="D-ALANINE--D-ALANINE LIGASE B"/>
    <property type="match status" value="1"/>
</dbReference>
<comment type="catalytic activity">
    <reaction evidence="14">
        <text>2 D-alanine + ATP = D-alanyl-D-alanine + ADP + phosphate + H(+)</text>
        <dbReference type="Rhea" id="RHEA:11224"/>
        <dbReference type="ChEBI" id="CHEBI:15378"/>
        <dbReference type="ChEBI" id="CHEBI:30616"/>
        <dbReference type="ChEBI" id="CHEBI:43474"/>
        <dbReference type="ChEBI" id="CHEBI:57416"/>
        <dbReference type="ChEBI" id="CHEBI:57822"/>
        <dbReference type="ChEBI" id="CHEBI:456216"/>
        <dbReference type="EC" id="6.3.2.4"/>
    </reaction>
</comment>
<dbReference type="InterPro" id="IPR005905">
    <property type="entry name" value="D_ala_D_ala"/>
</dbReference>
<keyword evidence="7 17" id="KW-0547">Nucleotide-binding</keyword>
<evidence type="ECO:0000259" key="18">
    <source>
        <dbReference type="PROSITE" id="PS50975"/>
    </source>
</evidence>
<comment type="similarity">
    <text evidence="3 14">Belongs to the D-alanine--D-alanine ligase family.</text>
</comment>
<dbReference type="RefSeq" id="WP_169299186.1">
    <property type="nucleotide sequence ID" value="NZ_JABBNI010000047.1"/>
</dbReference>
<keyword evidence="4 14" id="KW-0963">Cytoplasm</keyword>
<evidence type="ECO:0000256" key="16">
    <source>
        <dbReference type="PIRSR" id="PIRSR039102-3"/>
    </source>
</evidence>
<feature type="binding site" evidence="16">
    <location>
        <position position="262"/>
    </location>
    <ligand>
        <name>Mg(2+)</name>
        <dbReference type="ChEBI" id="CHEBI:18420"/>
        <label>1</label>
    </ligand>
</feature>
<comment type="function">
    <text evidence="14">Cell wall formation.</text>
</comment>
<dbReference type="Proteomes" id="UP000537131">
    <property type="component" value="Unassembled WGS sequence"/>
</dbReference>
<dbReference type="PIRSF" id="PIRSF039102">
    <property type="entry name" value="Ddl/VanB"/>
    <property type="match status" value="1"/>
</dbReference>
<feature type="domain" description="ATP-grasp" evidence="18">
    <location>
        <begin position="99"/>
        <end position="295"/>
    </location>
</feature>
<dbReference type="SMART" id="SM01209">
    <property type="entry name" value="GARS_A"/>
    <property type="match status" value="1"/>
</dbReference>
<dbReference type="Pfam" id="PF01820">
    <property type="entry name" value="Dala_Dala_lig_N"/>
    <property type="match status" value="2"/>
</dbReference>
<evidence type="ECO:0000256" key="17">
    <source>
        <dbReference type="PROSITE-ProRule" id="PRU00409"/>
    </source>
</evidence>
<dbReference type="EMBL" id="JABBNI010000047">
    <property type="protein sequence ID" value="NMM64595.1"/>
    <property type="molecule type" value="Genomic_DNA"/>
</dbReference>
<evidence type="ECO:0000256" key="14">
    <source>
        <dbReference type="HAMAP-Rule" id="MF_00047"/>
    </source>
</evidence>
<feature type="binding site" evidence="16">
    <location>
        <position position="262"/>
    </location>
    <ligand>
        <name>Mg(2+)</name>
        <dbReference type="ChEBI" id="CHEBI:18420"/>
        <label>2</label>
    </ligand>
</feature>
<dbReference type="Gene3D" id="3.40.50.20">
    <property type="match status" value="1"/>
</dbReference>
<proteinExistence type="inferred from homology"/>
<keyword evidence="13 14" id="KW-0961">Cell wall biogenesis/degradation</keyword>
<feature type="binding site" evidence="16">
    <location>
        <position position="264"/>
    </location>
    <ligand>
        <name>Mg(2+)</name>
        <dbReference type="ChEBI" id="CHEBI:18420"/>
        <label>2</label>
    </ligand>
</feature>
<evidence type="ECO:0000256" key="3">
    <source>
        <dbReference type="ARBA" id="ARBA00010871"/>
    </source>
</evidence>
<dbReference type="PROSITE" id="PS50975">
    <property type="entry name" value="ATP_GRASP"/>
    <property type="match status" value="1"/>
</dbReference>
<keyword evidence="5 14" id="KW-0436">Ligase</keyword>
<evidence type="ECO:0000256" key="12">
    <source>
        <dbReference type="ARBA" id="ARBA00023211"/>
    </source>
</evidence>
<dbReference type="GO" id="GO:0008360">
    <property type="term" value="P:regulation of cell shape"/>
    <property type="evidence" value="ECO:0007669"/>
    <property type="project" value="UniProtKB-KW"/>
</dbReference>
<dbReference type="InterPro" id="IPR016185">
    <property type="entry name" value="PreATP-grasp_dom_sf"/>
</dbReference>
<reference evidence="19 20" key="1">
    <citation type="submission" date="2020-06" db="EMBL/GenBank/DDBJ databases">
        <title>Complete Genome Sequence of Clostridium muelleri sp. nov. P21T, an Acid-Alcohol Producing Acetogen Isolated from Old Hay.</title>
        <authorList>
            <person name="Duncan K.E."/>
            <person name="Tanner R.S."/>
        </authorList>
    </citation>
    <scope>NUCLEOTIDE SEQUENCE [LARGE SCALE GENOMIC DNA]</scope>
    <source>
        <strain evidence="19 20">P21</strain>
    </source>
</reference>
<dbReference type="FunFam" id="3.40.50.20:FF:000031">
    <property type="entry name" value="D-alanine--D-alanine ligase"/>
    <property type="match status" value="1"/>
</dbReference>
<dbReference type="AlphaFoldDB" id="A0A7Y0EJH3"/>
<dbReference type="InterPro" id="IPR000291">
    <property type="entry name" value="D-Ala_lig_Van_CS"/>
</dbReference>
<evidence type="ECO:0000256" key="2">
    <source>
        <dbReference type="ARBA" id="ARBA00004496"/>
    </source>
</evidence>
<evidence type="ECO:0000256" key="6">
    <source>
        <dbReference type="ARBA" id="ARBA00022723"/>
    </source>
</evidence>
<dbReference type="NCBIfam" id="NF002378">
    <property type="entry name" value="PRK01372.1"/>
    <property type="match status" value="1"/>
</dbReference>
<comment type="caution">
    <text evidence="19">The sequence shown here is derived from an EMBL/GenBank/DDBJ whole genome shotgun (WGS) entry which is preliminary data.</text>
</comment>
<dbReference type="PROSITE" id="PS00843">
    <property type="entry name" value="DALA_DALA_LIGASE_1"/>
    <property type="match status" value="1"/>
</dbReference>
<name>A0A7Y0EJH3_9CLOT</name>
<keyword evidence="6 16" id="KW-0479">Metal-binding</keyword>
<dbReference type="UniPathway" id="UPA00219"/>
<organism evidence="19 20">
    <name type="scientific">Clostridium muellerianum</name>
    <dbReference type="NCBI Taxonomy" id="2716538"/>
    <lineage>
        <taxon>Bacteria</taxon>
        <taxon>Bacillati</taxon>
        <taxon>Bacillota</taxon>
        <taxon>Clostridia</taxon>
        <taxon>Eubacteriales</taxon>
        <taxon>Clostridiaceae</taxon>
        <taxon>Clostridium</taxon>
    </lineage>
</organism>